<dbReference type="Proteomes" id="UP000241890">
    <property type="component" value="Unassembled WGS sequence"/>
</dbReference>
<keyword evidence="1" id="KW-1133">Transmembrane helix</keyword>
<evidence type="ECO:0000313" key="2">
    <source>
        <dbReference type="EMBL" id="GBG33551.1"/>
    </source>
</evidence>
<keyword evidence="1" id="KW-0812">Transmembrane</keyword>
<reference evidence="2 3" key="1">
    <citation type="submission" date="2017-12" db="EMBL/GenBank/DDBJ databases">
        <title>Sequencing, de novo assembly and annotation of complete genome of a new Thraustochytrid species, strain FCC1311.</title>
        <authorList>
            <person name="Sedici K."/>
            <person name="Godart F."/>
            <person name="Aiese Cigliano R."/>
            <person name="Sanseverino W."/>
            <person name="Barakat M."/>
            <person name="Ortet P."/>
            <person name="Marechal E."/>
            <person name="Cagnac O."/>
            <person name="Amato A."/>
        </authorList>
    </citation>
    <scope>NUCLEOTIDE SEQUENCE [LARGE SCALE GENOMIC DNA]</scope>
</reference>
<dbReference type="InParanoid" id="A0A2R5GYL1"/>
<feature type="transmembrane region" description="Helical" evidence="1">
    <location>
        <begin position="120"/>
        <end position="146"/>
    </location>
</feature>
<dbReference type="EMBL" id="BEYU01000162">
    <property type="protein sequence ID" value="GBG33551.1"/>
    <property type="molecule type" value="Genomic_DNA"/>
</dbReference>
<protein>
    <submittedName>
        <fullName evidence="2">Uncharacterized protein</fullName>
    </submittedName>
</protein>
<comment type="caution">
    <text evidence="2">The sequence shown here is derived from an EMBL/GenBank/DDBJ whole genome shotgun (WGS) entry which is preliminary data.</text>
</comment>
<evidence type="ECO:0000256" key="1">
    <source>
        <dbReference type="SAM" id="Phobius"/>
    </source>
</evidence>
<accession>A0A2R5GYL1</accession>
<evidence type="ECO:0000313" key="3">
    <source>
        <dbReference type="Proteomes" id="UP000241890"/>
    </source>
</evidence>
<organism evidence="2 3">
    <name type="scientific">Hondaea fermentalgiana</name>
    <dbReference type="NCBI Taxonomy" id="2315210"/>
    <lineage>
        <taxon>Eukaryota</taxon>
        <taxon>Sar</taxon>
        <taxon>Stramenopiles</taxon>
        <taxon>Bigyra</taxon>
        <taxon>Labyrinthulomycetes</taxon>
        <taxon>Thraustochytrida</taxon>
        <taxon>Thraustochytriidae</taxon>
        <taxon>Hondaea</taxon>
    </lineage>
</organism>
<gene>
    <name evidence="2" type="ORF">FCC1311_097742</name>
</gene>
<proteinExistence type="predicted"/>
<dbReference type="AlphaFoldDB" id="A0A2R5GYL1"/>
<name>A0A2R5GYL1_9STRA</name>
<sequence>MDLVLSTPSSGQLSFQDVNRSIPTLRFSVNQASSSQGDTLIGLTGTVTSLNYALQHLHYIVPAARREDTVTLYVLDESRDIGPASFNVDDLNEKAVEGSGYVVDTELEVYFDNAVDTQSFAVGAVVLWASIIGATLLCCGCVYSVVHAVVRRALMGERAAMWIVRNVFFTHITDAKDEDLTPEARRLSRIAMTRIHAEEVTMTRVFCCLHLLACLCPCCIKFKGDKTMLPTKDAMLAATVSDLSHGMAKKHLPGDAAPRITELTTREAMEYEEHEVVTNDGRVRKYLFNPHTGRSLWMANVRIVHSAHGPNSSSDDSD</sequence>
<keyword evidence="1" id="KW-0472">Membrane</keyword>
<keyword evidence="3" id="KW-1185">Reference proteome</keyword>